<dbReference type="GO" id="GO:0009245">
    <property type="term" value="P:lipid A biosynthetic process"/>
    <property type="evidence" value="ECO:0007669"/>
    <property type="project" value="UniProtKB-UniRule"/>
</dbReference>
<keyword evidence="6 13" id="KW-0441">Lipid A biosynthesis</keyword>
<evidence type="ECO:0000256" key="6">
    <source>
        <dbReference type="ARBA" id="ARBA00022556"/>
    </source>
</evidence>
<evidence type="ECO:0000256" key="12">
    <source>
        <dbReference type="ARBA" id="ARBA00029757"/>
    </source>
</evidence>
<keyword evidence="15" id="KW-1185">Reference proteome</keyword>
<keyword evidence="5 13" id="KW-0444">Lipid biosynthesis</keyword>
<name>A0A5B9QDG7_9BACT</name>
<dbReference type="EC" id="2.7.1.130" evidence="3 13"/>
<evidence type="ECO:0000256" key="13">
    <source>
        <dbReference type="HAMAP-Rule" id="MF_00409"/>
    </source>
</evidence>
<keyword evidence="7 13" id="KW-0808">Transferase</keyword>
<dbReference type="GO" id="GO:0009244">
    <property type="term" value="P:lipopolysaccharide core region biosynthetic process"/>
    <property type="evidence" value="ECO:0007669"/>
    <property type="project" value="TreeGrafter"/>
</dbReference>
<dbReference type="KEGG" id="bgok:Pr1d_44570"/>
<dbReference type="AlphaFoldDB" id="A0A5B9QDG7"/>
<comment type="similarity">
    <text evidence="13">Belongs to the LpxK family.</text>
</comment>
<comment type="function">
    <text evidence="1 13">Transfers the gamma-phosphate of ATP to the 4'-position of a tetraacyldisaccharide 1-phosphate intermediate (termed DS-1-P) to form tetraacyldisaccharide 1,4'-bis-phosphate (lipid IVA).</text>
</comment>
<evidence type="ECO:0000256" key="3">
    <source>
        <dbReference type="ARBA" id="ARBA00012071"/>
    </source>
</evidence>
<dbReference type="GO" id="GO:0005886">
    <property type="term" value="C:plasma membrane"/>
    <property type="evidence" value="ECO:0007669"/>
    <property type="project" value="TreeGrafter"/>
</dbReference>
<dbReference type="OrthoDB" id="9789797at2"/>
<dbReference type="PANTHER" id="PTHR42724">
    <property type="entry name" value="TETRAACYLDISACCHARIDE 4'-KINASE"/>
    <property type="match status" value="1"/>
</dbReference>
<evidence type="ECO:0000256" key="9">
    <source>
        <dbReference type="ARBA" id="ARBA00022777"/>
    </source>
</evidence>
<evidence type="ECO:0000256" key="4">
    <source>
        <dbReference type="ARBA" id="ARBA00016436"/>
    </source>
</evidence>
<dbReference type="InterPro" id="IPR027417">
    <property type="entry name" value="P-loop_NTPase"/>
</dbReference>
<dbReference type="UniPathway" id="UPA00359">
    <property type="reaction ID" value="UER00482"/>
</dbReference>
<accession>A0A5B9QDG7</accession>
<sequence length="351" mass="38545">MLFPSEFRALVSGQQTGPRAAILRGVLRLAETPYTLAMRYRNHRYDSGTAESHAVSVPVISVGNLTLGGTGKTPLVEWLALKLAESEKRVAIVSRGYGSEEGKPNDEALELALAIPNVPHIQNPDRLAAAKTAIAEHAAQVVLLDDGFQHRRLKRDLDIVLLDATEPFGFDHVFPRGTLREPVRGLARADVVILSRADLLSDTMRQTIRARVTQLAPQAIWCEVRHHLSRLTNSDGHQVDSNILSGKRAAAFCGIGNPAGFRHTLDALDCKNIRLREFPDHHNYSREDIAELSAWCQGSDILLTTRKDLVKVSVPTLGGIPLWAVEIEIDFLTGQAALEEQLLLAAMRSAC</sequence>
<dbReference type="GO" id="GO:0005524">
    <property type="term" value="F:ATP binding"/>
    <property type="evidence" value="ECO:0007669"/>
    <property type="project" value="UniProtKB-UniRule"/>
</dbReference>
<keyword evidence="10 13" id="KW-0067">ATP-binding</keyword>
<evidence type="ECO:0000256" key="11">
    <source>
        <dbReference type="ARBA" id="ARBA00023098"/>
    </source>
</evidence>
<evidence type="ECO:0000313" key="15">
    <source>
        <dbReference type="Proteomes" id="UP000323917"/>
    </source>
</evidence>
<reference evidence="14 15" key="1">
    <citation type="submission" date="2019-08" db="EMBL/GenBank/DDBJ databases">
        <title>Deep-cultivation of Planctomycetes and their phenomic and genomic characterization uncovers novel biology.</title>
        <authorList>
            <person name="Wiegand S."/>
            <person name="Jogler M."/>
            <person name="Boedeker C."/>
            <person name="Pinto D."/>
            <person name="Vollmers J."/>
            <person name="Rivas-Marin E."/>
            <person name="Kohn T."/>
            <person name="Peeters S.H."/>
            <person name="Heuer A."/>
            <person name="Rast P."/>
            <person name="Oberbeckmann S."/>
            <person name="Bunk B."/>
            <person name="Jeske O."/>
            <person name="Meyerdierks A."/>
            <person name="Storesund J.E."/>
            <person name="Kallscheuer N."/>
            <person name="Luecker S."/>
            <person name="Lage O.M."/>
            <person name="Pohl T."/>
            <person name="Merkel B.J."/>
            <person name="Hornburger P."/>
            <person name="Mueller R.-W."/>
            <person name="Bruemmer F."/>
            <person name="Labrenz M."/>
            <person name="Spormann A.M."/>
            <person name="Op den Camp H."/>
            <person name="Overmann J."/>
            <person name="Amann R."/>
            <person name="Jetten M.S.M."/>
            <person name="Mascher T."/>
            <person name="Medema M.H."/>
            <person name="Devos D.P."/>
            <person name="Kaster A.-K."/>
            <person name="Ovreas L."/>
            <person name="Rohde M."/>
            <person name="Galperin M.Y."/>
            <person name="Jogler C."/>
        </authorList>
    </citation>
    <scope>NUCLEOTIDE SEQUENCE [LARGE SCALE GENOMIC DNA]</scope>
    <source>
        <strain evidence="14 15">Pr1d</strain>
    </source>
</reference>
<proteinExistence type="inferred from homology"/>
<dbReference type="HAMAP" id="MF_00409">
    <property type="entry name" value="LpxK"/>
    <property type="match status" value="1"/>
</dbReference>
<organism evidence="14 15">
    <name type="scientific">Bythopirellula goksoeyrii</name>
    <dbReference type="NCBI Taxonomy" id="1400387"/>
    <lineage>
        <taxon>Bacteria</taxon>
        <taxon>Pseudomonadati</taxon>
        <taxon>Planctomycetota</taxon>
        <taxon>Planctomycetia</taxon>
        <taxon>Pirellulales</taxon>
        <taxon>Lacipirellulaceae</taxon>
        <taxon>Bythopirellula</taxon>
    </lineage>
</organism>
<keyword evidence="9 13" id="KW-0418">Kinase</keyword>
<protein>
    <recommendedName>
        <fullName evidence="4 13">Tetraacyldisaccharide 4'-kinase</fullName>
        <ecNumber evidence="3 13">2.7.1.130</ecNumber>
    </recommendedName>
    <alternativeName>
        <fullName evidence="12 13">Lipid A 4'-kinase</fullName>
    </alternativeName>
</protein>
<dbReference type="SUPFAM" id="SSF52540">
    <property type="entry name" value="P-loop containing nucleoside triphosphate hydrolases"/>
    <property type="match status" value="1"/>
</dbReference>
<dbReference type="NCBIfam" id="TIGR00682">
    <property type="entry name" value="lpxK"/>
    <property type="match status" value="1"/>
</dbReference>
<evidence type="ECO:0000256" key="7">
    <source>
        <dbReference type="ARBA" id="ARBA00022679"/>
    </source>
</evidence>
<gene>
    <name evidence="13 14" type="primary">lpxK</name>
    <name evidence="14" type="ORF">Pr1d_44570</name>
</gene>
<dbReference type="Pfam" id="PF02606">
    <property type="entry name" value="LpxK"/>
    <property type="match status" value="1"/>
</dbReference>
<keyword evidence="8 13" id="KW-0547">Nucleotide-binding</keyword>
<dbReference type="RefSeq" id="WP_148075390.1">
    <property type="nucleotide sequence ID" value="NZ_CP042913.1"/>
</dbReference>
<comment type="catalytic activity">
    <reaction evidence="13">
        <text>a lipid A disaccharide + ATP = a lipid IVA + ADP + H(+)</text>
        <dbReference type="Rhea" id="RHEA:67840"/>
        <dbReference type="ChEBI" id="CHEBI:15378"/>
        <dbReference type="ChEBI" id="CHEBI:30616"/>
        <dbReference type="ChEBI" id="CHEBI:176343"/>
        <dbReference type="ChEBI" id="CHEBI:176425"/>
        <dbReference type="ChEBI" id="CHEBI:456216"/>
        <dbReference type="EC" id="2.7.1.130"/>
    </reaction>
</comment>
<dbReference type="PANTHER" id="PTHR42724:SF1">
    <property type="entry name" value="TETRAACYLDISACCHARIDE 4'-KINASE, MITOCHONDRIAL-RELATED"/>
    <property type="match status" value="1"/>
</dbReference>
<dbReference type="InterPro" id="IPR003758">
    <property type="entry name" value="LpxK"/>
</dbReference>
<evidence type="ECO:0000256" key="5">
    <source>
        <dbReference type="ARBA" id="ARBA00022516"/>
    </source>
</evidence>
<dbReference type="EMBL" id="CP042913">
    <property type="protein sequence ID" value="QEG37117.1"/>
    <property type="molecule type" value="Genomic_DNA"/>
</dbReference>
<dbReference type="Proteomes" id="UP000323917">
    <property type="component" value="Chromosome"/>
</dbReference>
<comment type="pathway">
    <text evidence="2 13">Glycolipid biosynthesis; lipid IV(A) biosynthesis; lipid IV(A) from (3R)-3-hydroxytetradecanoyl-[acyl-carrier-protein] and UDP-N-acetyl-alpha-D-glucosamine: step 6/6.</text>
</comment>
<evidence type="ECO:0000256" key="2">
    <source>
        <dbReference type="ARBA" id="ARBA00004870"/>
    </source>
</evidence>
<evidence type="ECO:0000256" key="1">
    <source>
        <dbReference type="ARBA" id="ARBA00002274"/>
    </source>
</evidence>
<evidence type="ECO:0000256" key="8">
    <source>
        <dbReference type="ARBA" id="ARBA00022741"/>
    </source>
</evidence>
<evidence type="ECO:0000256" key="10">
    <source>
        <dbReference type="ARBA" id="ARBA00022840"/>
    </source>
</evidence>
<evidence type="ECO:0000313" key="14">
    <source>
        <dbReference type="EMBL" id="QEG37117.1"/>
    </source>
</evidence>
<keyword evidence="11 13" id="KW-0443">Lipid metabolism</keyword>
<feature type="binding site" evidence="13">
    <location>
        <begin position="66"/>
        <end position="73"/>
    </location>
    <ligand>
        <name>ATP</name>
        <dbReference type="ChEBI" id="CHEBI:30616"/>
    </ligand>
</feature>
<dbReference type="GO" id="GO:0009029">
    <property type="term" value="F:lipid-A 4'-kinase activity"/>
    <property type="evidence" value="ECO:0007669"/>
    <property type="project" value="UniProtKB-UniRule"/>
</dbReference>